<keyword evidence="12" id="KW-0732">Signal</keyword>
<keyword evidence="4" id="KW-0406">Ion transport</keyword>
<evidence type="ECO:0000256" key="2">
    <source>
        <dbReference type="ARBA" id="ARBA00022448"/>
    </source>
</evidence>
<keyword evidence="9 10" id="KW-0998">Cell outer membrane</keyword>
<dbReference type="InterPro" id="IPR037066">
    <property type="entry name" value="Plug_dom_sf"/>
</dbReference>
<dbReference type="SUPFAM" id="SSF49464">
    <property type="entry name" value="Carboxypeptidase regulatory domain-like"/>
    <property type="match status" value="1"/>
</dbReference>
<dbReference type="Pfam" id="PF13715">
    <property type="entry name" value="CarbopepD_reg_2"/>
    <property type="match status" value="1"/>
</dbReference>
<dbReference type="InterPro" id="IPR012910">
    <property type="entry name" value="Plug_dom"/>
</dbReference>
<dbReference type="InterPro" id="IPR000531">
    <property type="entry name" value="Beta-barrel_TonB"/>
</dbReference>
<dbReference type="Pfam" id="PF00593">
    <property type="entry name" value="TonB_dep_Rec_b-barrel"/>
    <property type="match status" value="1"/>
</dbReference>
<feature type="domain" description="Secretin/TonB short N-terminal" evidence="13">
    <location>
        <begin position="49"/>
        <end position="100"/>
    </location>
</feature>
<evidence type="ECO:0000256" key="5">
    <source>
        <dbReference type="ARBA" id="ARBA00022692"/>
    </source>
</evidence>
<dbReference type="NCBIfam" id="TIGR04057">
    <property type="entry name" value="SusC_RagA_signa"/>
    <property type="match status" value="1"/>
</dbReference>
<dbReference type="NCBIfam" id="TIGR04056">
    <property type="entry name" value="OMP_RagA_SusC"/>
    <property type="match status" value="1"/>
</dbReference>
<dbReference type="GO" id="GO:0009279">
    <property type="term" value="C:cell outer membrane"/>
    <property type="evidence" value="ECO:0007669"/>
    <property type="project" value="UniProtKB-SubCell"/>
</dbReference>
<keyword evidence="7 11" id="KW-0798">TonB box</keyword>
<comment type="caution">
    <text evidence="14">The sequence shown here is derived from an EMBL/GenBank/DDBJ whole genome shotgun (WGS) entry which is preliminary data.</text>
</comment>
<keyword evidence="5 10" id="KW-0812">Transmembrane</keyword>
<evidence type="ECO:0000256" key="9">
    <source>
        <dbReference type="ARBA" id="ARBA00023237"/>
    </source>
</evidence>
<feature type="signal peptide" evidence="12">
    <location>
        <begin position="1"/>
        <end position="17"/>
    </location>
</feature>
<dbReference type="Pfam" id="PF07715">
    <property type="entry name" value="Plug"/>
    <property type="match status" value="1"/>
</dbReference>
<evidence type="ECO:0000313" key="14">
    <source>
        <dbReference type="EMBL" id="NMW37930.1"/>
    </source>
</evidence>
<evidence type="ECO:0000259" key="13">
    <source>
        <dbReference type="SMART" id="SM00965"/>
    </source>
</evidence>
<dbReference type="Pfam" id="PF07660">
    <property type="entry name" value="STN"/>
    <property type="match status" value="1"/>
</dbReference>
<dbReference type="PROSITE" id="PS52016">
    <property type="entry name" value="TONB_DEPENDENT_REC_3"/>
    <property type="match status" value="1"/>
</dbReference>
<evidence type="ECO:0000256" key="4">
    <source>
        <dbReference type="ARBA" id="ARBA00022496"/>
    </source>
</evidence>
<keyword evidence="2 10" id="KW-0813">Transport</keyword>
<comment type="subcellular location">
    <subcellularLocation>
        <location evidence="1 10">Cell outer membrane</location>
        <topology evidence="1 10">Multi-pass membrane protein</topology>
    </subcellularLocation>
</comment>
<keyword evidence="8 10" id="KW-0472">Membrane</keyword>
<sequence>MRLCVLFLACSLSLTHAAETYAQKTQISIDANNQTVESVLQQIKAKTGFDFFFNNKHVDLNRRVSVSARQGNVFEVLGKVFAGTNVTYSVLDKKIILSNEGVKAVDQTSTVKISGKVLDASGEPVIGASVIEKGTTNGTVTDIDGNFTLNVSSAQAQLEVSYIGYKTQVLKSQAGKLMAVTLNEDMEMLEEVVVVGYGTMKKKDLTGAVASVKMDDAPVGTVSTISHALAGKAAGLQVNMVSAQPGSGSNFRIRGAASVNAGNDPLVIIDGFPVNPASDDAIKTGKYDAGSSDNILASINPNDIESIEVLKDASSTAIYGARAGNGVIIITTKKGKTGAPKVTYSGTATVQTLAGEYDMMNARDFMIQSNRYAKEDWMKKNSIGVYGGKSESEASAPYKPYYTDAQINAPAHNTDWFDEITRTGFQTQHNVSVTGGTDLTKYLVSGNFFKQEGVVKNNDMERYTGRVNLEQQVSKYVNLGVNMTVSRNQTNNVPLGAGQNENASIMVAAAQFNPMLPVRDENGDYTLNSQAAFLPNPVSLLEITDKTMKERLLATAFVEVKPIQDLTLKANFGIDRNYQKRSVYMPKTTLYGQKKGGQADVAQYDKSDYLMELTANYTKRLGEHNLNALVGYSFQRFTDESLYAGNSQFLIDGFLYNNLGAGAYPKPSVGSSASKDEMASFFGRLNYTYKDRYLVTATLRADGASNFAENNRWGYFPSVALGWRFTEEEFMKPLSSVLSNGKFRVSFGQTGNSNIGNKAISYYQTGNNNEFGGTESVGVYLSQMGNPDLKWETTTEWNIGLDLGFFNNRLNVTAEYFRKVVSDLLAERNLLTFNEASKIAANIGKTQSQGFELTINSTNFNSKDFSWNTDFTFSLYRDKWNTRDASWKPAAYSQYHAPIRYIYGYLSDGLIQPGETVAHMPGSVPGQVKIKDINGYIYNEDGSVKVDKYGIPLKSGKPDGKLDDADKVIYGSSDPGYLLGLNNTLRYKNFDFNIYFYGQFNVLNKGSYKDLWLTGSDGMTGIVNMFRGYNMPVSAAEVWTHDQPTASRPGYFQDKSSWGIGDYYLQKSWFVRCRNITLGYTIPVKKALSSVRIYADINNPFTITPYDGLDLETDNSVWAYPNVRSFSLGLDITF</sequence>
<dbReference type="FunFam" id="2.60.40.1120:FF:000003">
    <property type="entry name" value="Outer membrane protein Omp121"/>
    <property type="match status" value="1"/>
</dbReference>
<dbReference type="InterPro" id="IPR039426">
    <property type="entry name" value="TonB-dep_rcpt-like"/>
</dbReference>
<evidence type="ECO:0000256" key="6">
    <source>
        <dbReference type="ARBA" id="ARBA00023004"/>
    </source>
</evidence>
<comment type="similarity">
    <text evidence="10 11">Belongs to the TonB-dependent receptor family.</text>
</comment>
<evidence type="ECO:0000256" key="1">
    <source>
        <dbReference type="ARBA" id="ARBA00004571"/>
    </source>
</evidence>
<evidence type="ECO:0000256" key="3">
    <source>
        <dbReference type="ARBA" id="ARBA00022452"/>
    </source>
</evidence>
<gene>
    <name evidence="14" type="ORF">HKQ54_17705</name>
</gene>
<reference evidence="14 15" key="1">
    <citation type="submission" date="2020-04" db="EMBL/GenBank/DDBJ databases">
        <title>A novel gut-associated lysogenic phage, Bacteroides phage BV01, alters the host transcriptome and bile acid metabolism in Bacteroides vulgatus.</title>
        <authorList>
            <person name="Campbell D.E."/>
            <person name="Ly L."/>
            <person name="Ridlon J.M."/>
            <person name="Hsiao A."/>
            <person name="Degnan P.H."/>
        </authorList>
    </citation>
    <scope>NUCLEOTIDE SEQUENCE [LARGE SCALE GENOMIC DNA]</scope>
    <source>
        <strain evidence="14 15">VPI-4506</strain>
    </source>
</reference>
<accession>A0ABD6L9D3</accession>
<evidence type="ECO:0000256" key="12">
    <source>
        <dbReference type="SAM" id="SignalP"/>
    </source>
</evidence>
<evidence type="ECO:0000256" key="10">
    <source>
        <dbReference type="PROSITE-ProRule" id="PRU01360"/>
    </source>
</evidence>
<dbReference type="EMBL" id="JABDSH010000089">
    <property type="protein sequence ID" value="NMW37930.1"/>
    <property type="molecule type" value="Genomic_DNA"/>
</dbReference>
<dbReference type="InterPro" id="IPR023997">
    <property type="entry name" value="TonB-dep_OMP_SusC/RagA_CS"/>
</dbReference>
<keyword evidence="4" id="KW-0410">Iron transport</keyword>
<dbReference type="InterPro" id="IPR023996">
    <property type="entry name" value="TonB-dep_OMP_SusC/RagA"/>
</dbReference>
<evidence type="ECO:0000256" key="7">
    <source>
        <dbReference type="ARBA" id="ARBA00023077"/>
    </source>
</evidence>
<dbReference type="Gene3D" id="2.60.40.1120">
    <property type="entry name" value="Carboxypeptidase-like, regulatory domain"/>
    <property type="match status" value="1"/>
</dbReference>
<dbReference type="InterPro" id="IPR011662">
    <property type="entry name" value="Secretin/TonB_short_N"/>
</dbReference>
<keyword evidence="6" id="KW-0408">Iron</keyword>
<protein>
    <submittedName>
        <fullName evidence="14">TonB-dependent receptor</fullName>
    </submittedName>
</protein>
<name>A0ABD6L9D3_PHOVU</name>
<evidence type="ECO:0000256" key="8">
    <source>
        <dbReference type="ARBA" id="ARBA00023136"/>
    </source>
</evidence>
<dbReference type="GO" id="GO:0006826">
    <property type="term" value="P:iron ion transport"/>
    <property type="evidence" value="ECO:0007669"/>
    <property type="project" value="UniProtKB-KW"/>
</dbReference>
<feature type="chain" id="PRO_5044838485" evidence="12">
    <location>
        <begin position="18"/>
        <end position="1134"/>
    </location>
</feature>
<keyword evidence="3 10" id="KW-1134">Transmembrane beta strand</keyword>
<evidence type="ECO:0000256" key="11">
    <source>
        <dbReference type="RuleBase" id="RU003357"/>
    </source>
</evidence>
<dbReference type="Gene3D" id="2.40.170.20">
    <property type="entry name" value="TonB-dependent receptor, beta-barrel domain"/>
    <property type="match status" value="1"/>
</dbReference>
<dbReference type="AlphaFoldDB" id="A0ABD6L9D3"/>
<proteinExistence type="inferred from homology"/>
<keyword evidence="14" id="KW-0675">Receptor</keyword>
<dbReference type="SUPFAM" id="SSF56935">
    <property type="entry name" value="Porins"/>
    <property type="match status" value="1"/>
</dbReference>
<dbReference type="SMART" id="SM00965">
    <property type="entry name" value="STN"/>
    <property type="match status" value="1"/>
</dbReference>
<evidence type="ECO:0000313" key="15">
    <source>
        <dbReference type="Proteomes" id="UP000555193"/>
    </source>
</evidence>
<dbReference type="InterPro" id="IPR008969">
    <property type="entry name" value="CarboxyPept-like_regulatory"/>
</dbReference>
<dbReference type="Proteomes" id="UP000555193">
    <property type="component" value="Unassembled WGS sequence"/>
</dbReference>
<dbReference type="Gene3D" id="2.170.130.10">
    <property type="entry name" value="TonB-dependent receptor, plug domain"/>
    <property type="match status" value="1"/>
</dbReference>
<dbReference type="RefSeq" id="WP_172773229.1">
    <property type="nucleotide sequence ID" value="NZ_JABDSH010000089.1"/>
</dbReference>
<organism evidence="14 15">
    <name type="scientific">Phocaeicola vulgatus</name>
    <name type="common">Bacteroides vulgatus</name>
    <dbReference type="NCBI Taxonomy" id="821"/>
    <lineage>
        <taxon>Bacteria</taxon>
        <taxon>Pseudomonadati</taxon>
        <taxon>Bacteroidota</taxon>
        <taxon>Bacteroidia</taxon>
        <taxon>Bacteroidales</taxon>
        <taxon>Bacteroidaceae</taxon>
        <taxon>Phocaeicola</taxon>
    </lineage>
</organism>
<dbReference type="InterPro" id="IPR036942">
    <property type="entry name" value="Beta-barrel_TonB_sf"/>
</dbReference>